<name>A0A4R2HGD5_9SPHI</name>
<keyword evidence="2" id="KW-0812">Transmembrane</keyword>
<evidence type="ECO:0000313" key="4">
    <source>
        <dbReference type="EMBL" id="TCO27104.1"/>
    </source>
</evidence>
<dbReference type="EMBL" id="SLWO01000003">
    <property type="protein sequence ID" value="TCO27104.1"/>
    <property type="molecule type" value="Genomic_DNA"/>
</dbReference>
<evidence type="ECO:0000313" key="5">
    <source>
        <dbReference type="Proteomes" id="UP000295684"/>
    </source>
</evidence>
<organism evidence="4 5">
    <name type="scientific">Pedobacter psychrotolerans</name>
    <dbReference type="NCBI Taxonomy" id="1843235"/>
    <lineage>
        <taxon>Bacteria</taxon>
        <taxon>Pseudomonadati</taxon>
        <taxon>Bacteroidota</taxon>
        <taxon>Sphingobacteriia</taxon>
        <taxon>Sphingobacteriales</taxon>
        <taxon>Sphingobacteriaceae</taxon>
        <taxon>Pedobacter</taxon>
    </lineage>
</organism>
<dbReference type="AlphaFoldDB" id="A0A4R2HGD5"/>
<reference evidence="6" key="2">
    <citation type="journal article" date="2019" name="Int. J. Syst. Evol. Microbiol.">
        <title>The Global Catalogue of Microorganisms (GCM) 10K type strain sequencing project: providing services to taxonomists for standard genome sequencing and annotation.</title>
        <authorList>
            <consortium name="The Broad Institute Genomics Platform"/>
            <consortium name="The Broad Institute Genome Sequencing Center for Infectious Disease"/>
            <person name="Wu L."/>
            <person name="Ma J."/>
        </authorList>
    </citation>
    <scope>NUCLEOTIDE SEQUENCE [LARGE SCALE GENOMIC DNA]</scope>
    <source>
        <strain evidence="6">CGMCC 1.15644</strain>
    </source>
</reference>
<keyword evidence="2" id="KW-1133">Transmembrane helix</keyword>
<feature type="transmembrane region" description="Helical" evidence="2">
    <location>
        <begin position="352"/>
        <end position="369"/>
    </location>
</feature>
<reference evidence="3" key="1">
    <citation type="journal article" date="2014" name="Int. J. Syst. Evol. Microbiol.">
        <title>Complete genome of a new Firmicutes species belonging to the dominant human colonic microbiota ('Ruminococcus bicirculans') reveals two chromosomes and a selective capacity to utilize plant glucans.</title>
        <authorList>
            <consortium name="NISC Comparative Sequencing Program"/>
            <person name="Wegmann U."/>
            <person name="Louis P."/>
            <person name="Goesmann A."/>
            <person name="Henrissat B."/>
            <person name="Duncan S.H."/>
            <person name="Flint H.J."/>
        </authorList>
    </citation>
    <scope>NUCLEOTIDE SEQUENCE</scope>
    <source>
        <strain evidence="3">CGMCC 1.15644</strain>
    </source>
</reference>
<feature type="region of interest" description="Disordered" evidence="1">
    <location>
        <begin position="145"/>
        <end position="177"/>
    </location>
</feature>
<keyword evidence="6" id="KW-1185">Reference proteome</keyword>
<reference evidence="3" key="4">
    <citation type="submission" date="2024-05" db="EMBL/GenBank/DDBJ databases">
        <authorList>
            <person name="Sun Q."/>
            <person name="Zhou Y."/>
        </authorList>
    </citation>
    <scope>NUCLEOTIDE SEQUENCE</scope>
    <source>
        <strain evidence="3">CGMCC 1.15644</strain>
    </source>
</reference>
<evidence type="ECO:0000256" key="2">
    <source>
        <dbReference type="SAM" id="Phobius"/>
    </source>
</evidence>
<evidence type="ECO:0000313" key="6">
    <source>
        <dbReference type="Proteomes" id="UP000622648"/>
    </source>
</evidence>
<comment type="caution">
    <text evidence="4">The sequence shown here is derived from an EMBL/GenBank/DDBJ whole genome shotgun (WGS) entry which is preliminary data.</text>
</comment>
<evidence type="ECO:0000256" key="1">
    <source>
        <dbReference type="SAM" id="MobiDB-lite"/>
    </source>
</evidence>
<dbReference type="Proteomes" id="UP000622648">
    <property type="component" value="Unassembled WGS sequence"/>
</dbReference>
<dbReference type="RefSeq" id="WP_132531592.1">
    <property type="nucleotide sequence ID" value="NZ_BMJO01000004.1"/>
</dbReference>
<dbReference type="Proteomes" id="UP000295684">
    <property type="component" value="Unassembled WGS sequence"/>
</dbReference>
<accession>A0A4R2HGD5</accession>
<proteinExistence type="predicted"/>
<reference evidence="4 5" key="3">
    <citation type="submission" date="2019-03" db="EMBL/GenBank/DDBJ databases">
        <title>Genomic Encyclopedia of Type Strains, Phase IV (KMG-IV): sequencing the most valuable type-strain genomes for metagenomic binning, comparative biology and taxonomic classification.</title>
        <authorList>
            <person name="Goeker M."/>
        </authorList>
    </citation>
    <scope>NUCLEOTIDE SEQUENCE [LARGE SCALE GENOMIC DNA]</scope>
    <source>
        <strain evidence="4 5">DSM 103236</strain>
    </source>
</reference>
<gene>
    <name evidence="4" type="ORF">EV200_103438</name>
    <name evidence="3" type="ORF">GCM10011413_26760</name>
</gene>
<dbReference type="OrthoDB" id="1340494at2"/>
<dbReference type="EMBL" id="BMJO01000004">
    <property type="protein sequence ID" value="GGE58913.1"/>
    <property type="molecule type" value="Genomic_DNA"/>
</dbReference>
<protein>
    <submittedName>
        <fullName evidence="4">Uncharacterized protein</fullName>
    </submittedName>
</protein>
<evidence type="ECO:0000313" key="3">
    <source>
        <dbReference type="EMBL" id="GGE58913.1"/>
    </source>
</evidence>
<keyword evidence="2" id="KW-0472">Membrane</keyword>
<feature type="compositionally biased region" description="Basic and acidic residues" evidence="1">
    <location>
        <begin position="151"/>
        <end position="177"/>
    </location>
</feature>
<sequence>MPEEYRKVVFDAYQKKKREGSLSSNLLDPTPGNVREECLIIYRERERNPKDDEIFKQFFKGVDKEKGYLTVIENSLAEKFKQMPKILKGSVPNYGLRYAELLAWLIDFQPRPSTSYYTSFYKEKPLDIEEVIDIAGVKIDETLTTITGGNDDGKQNPKNEKPNKDKGENKQEDIIEEVKQPVGTTDIGVTEQPIEIIEEETTKVDYIKTEYVRLFSPRYITISCILLLFIGTTSFAVWERSATTVKMPSKGEGCMYWNEDHYEPVKCDTQIANATIIPLNLKKLQRQRKINLTDTLTSYSLGKVWYKGFVKNHEFFTDSGAYPQDTQRVLKPLSSTILTKYTSNYRYMLTRLVWFVCAAFFIGVCGFAVSKLEKEVITKDESEQQDSEAVLPLEEEPIIEQTEGSLAM</sequence>
<feature type="transmembrane region" description="Helical" evidence="2">
    <location>
        <begin position="219"/>
        <end position="238"/>
    </location>
</feature>